<keyword evidence="9 13" id="KW-1133">Transmembrane helix</keyword>
<comment type="function">
    <text evidence="12 13">Required for formation of the rod structure in the basal body of the flagellar apparatus. Together with FliI and FliH, may constitute the export apparatus of flagellin.</text>
</comment>
<evidence type="ECO:0000256" key="11">
    <source>
        <dbReference type="ARBA" id="ARBA00023225"/>
    </source>
</evidence>
<dbReference type="OrthoDB" id="9807950at2"/>
<dbReference type="InterPro" id="IPR006136">
    <property type="entry name" value="FlhB"/>
</dbReference>
<keyword evidence="5 13" id="KW-1003">Cell membrane</keyword>
<dbReference type="AlphaFoldDB" id="A0A077AUY8"/>
<dbReference type="GO" id="GO:0005886">
    <property type="term" value="C:plasma membrane"/>
    <property type="evidence" value="ECO:0007669"/>
    <property type="project" value="UniProtKB-SubCell"/>
</dbReference>
<dbReference type="EMBL" id="CP008941">
    <property type="protein sequence ID" value="AIK95854.1"/>
    <property type="molecule type" value="Genomic_DNA"/>
</dbReference>
<evidence type="ECO:0000256" key="7">
    <source>
        <dbReference type="ARBA" id="ARBA00022795"/>
    </source>
</evidence>
<reference evidence="14 15" key="1">
    <citation type="submission" date="2014-07" db="EMBL/GenBank/DDBJ databases">
        <title>Comparative genomic insights into amoeba endosymbionts belonging to the families of Holosporaceae and Candidatus Midichloriaceae within Rickettsiales.</title>
        <authorList>
            <person name="Wang Z."/>
            <person name="Wu M."/>
        </authorList>
    </citation>
    <scope>NUCLEOTIDE SEQUENCE [LARGE SCALE GENOMIC DNA]</scope>
    <source>
        <strain evidence="14">PRA3</strain>
    </source>
</reference>
<keyword evidence="6 13" id="KW-0812">Transmembrane</keyword>
<evidence type="ECO:0000256" key="9">
    <source>
        <dbReference type="ARBA" id="ARBA00022989"/>
    </source>
</evidence>
<dbReference type="Gene3D" id="3.40.1690.10">
    <property type="entry name" value="secretion proteins EscU"/>
    <property type="match status" value="1"/>
</dbReference>
<proteinExistence type="inferred from homology"/>
<protein>
    <recommendedName>
        <fullName evidence="3 13">Flagellar biosynthetic protein FlhB</fullName>
    </recommendedName>
</protein>
<dbReference type="PRINTS" id="PR00950">
    <property type="entry name" value="TYPE3IMSPROT"/>
</dbReference>
<keyword evidence="10 13" id="KW-0472">Membrane</keyword>
<organism evidence="14 15">
    <name type="scientific">Candidatus Odyssella acanthamoebae</name>
    <dbReference type="NCBI Taxonomy" id="91604"/>
    <lineage>
        <taxon>Bacteria</taxon>
        <taxon>Pseudomonadati</taxon>
        <taxon>Pseudomonadota</taxon>
        <taxon>Alphaproteobacteria</taxon>
        <taxon>Holosporales</taxon>
        <taxon>Candidatus Paracaedibacteraceae</taxon>
        <taxon>Candidatus Odyssella</taxon>
    </lineage>
</organism>
<keyword evidence="15" id="KW-1185">Reference proteome</keyword>
<feature type="transmembrane region" description="Helical" evidence="13">
    <location>
        <begin position="84"/>
        <end position="106"/>
    </location>
</feature>
<keyword evidence="7 13" id="KW-1005">Bacterial flagellum biogenesis</keyword>
<evidence type="ECO:0000256" key="2">
    <source>
        <dbReference type="ARBA" id="ARBA00010690"/>
    </source>
</evidence>
<keyword evidence="8 13" id="KW-0653">Protein transport</keyword>
<name>A0A077AUY8_9PROT</name>
<dbReference type="eggNOG" id="COG1377">
    <property type="taxonomic scope" value="Bacteria"/>
</dbReference>
<evidence type="ECO:0000313" key="14">
    <source>
        <dbReference type="EMBL" id="AIK95854.1"/>
    </source>
</evidence>
<evidence type="ECO:0000256" key="4">
    <source>
        <dbReference type="ARBA" id="ARBA00022448"/>
    </source>
</evidence>
<dbReference type="PANTHER" id="PTHR30531">
    <property type="entry name" value="FLAGELLAR BIOSYNTHETIC PROTEIN FLHB"/>
    <property type="match status" value="1"/>
</dbReference>
<dbReference type="Pfam" id="PF01312">
    <property type="entry name" value="Bac_export_2"/>
    <property type="match status" value="1"/>
</dbReference>
<dbReference type="RefSeq" id="WP_038463441.1">
    <property type="nucleotide sequence ID" value="NZ_CP008941.1"/>
</dbReference>
<evidence type="ECO:0000256" key="3">
    <source>
        <dbReference type="ARBA" id="ARBA00021622"/>
    </source>
</evidence>
<dbReference type="NCBIfam" id="TIGR00328">
    <property type="entry name" value="flhB"/>
    <property type="match status" value="1"/>
</dbReference>
<gene>
    <name evidence="13" type="primary">flhB</name>
    <name evidence="14" type="ORF">ID47_02530</name>
</gene>
<feature type="transmembrane region" description="Helical" evidence="13">
    <location>
        <begin position="36"/>
        <end position="56"/>
    </location>
</feature>
<evidence type="ECO:0000256" key="8">
    <source>
        <dbReference type="ARBA" id="ARBA00022927"/>
    </source>
</evidence>
<dbReference type="KEGG" id="paca:ID47_02530"/>
<feature type="transmembrane region" description="Helical" evidence="13">
    <location>
        <begin position="187"/>
        <end position="214"/>
    </location>
</feature>
<evidence type="ECO:0000256" key="10">
    <source>
        <dbReference type="ARBA" id="ARBA00023136"/>
    </source>
</evidence>
<evidence type="ECO:0000256" key="5">
    <source>
        <dbReference type="ARBA" id="ARBA00022475"/>
    </source>
</evidence>
<dbReference type="STRING" id="91604.ID47_02530"/>
<sequence length="358" mass="41117">MAEGSDEDESSKTEEPTQHRLDEAFKKGQIAYSKEVLHWMMLGTAGLTIMMFSWFIGHKFRQSFSVYLIHPEQFFIDSETTAELLWRIIFDFFLLTLPLLGFYMAAALTGGFLQTKFAISTEALQLKFDRLSPMKGLQRIFSKKSLVEFVKGLFKIFIVGLALYIFFRSKLDQIEGLIFVPADKIIGILSGYIIKAIIIVISAMAIISIMDYLFQKFELLKSLRMTKDEVKREHKNLDGDPQIKHKRRQIAQQRIKMNLKEAVGRATAIITNPTHFAVAIEYNPDEMNAPIVIAKGVDTIALKMRELAKEKDIPIYENPPLARALYASVELEQEIPSEHYQAVAEVIRFVMKLKKQYF</sequence>
<dbReference type="InterPro" id="IPR029025">
    <property type="entry name" value="T3SS_substrate_exporter_C"/>
</dbReference>
<evidence type="ECO:0000256" key="13">
    <source>
        <dbReference type="RuleBase" id="RU364091"/>
    </source>
</evidence>
<dbReference type="HOGENOM" id="CLU_041013_1_2_5"/>
<comment type="subcellular location">
    <subcellularLocation>
        <location evidence="1">Cell membrane</location>
        <topology evidence="1">Multi-pass membrane protein</topology>
    </subcellularLocation>
</comment>
<evidence type="ECO:0000256" key="1">
    <source>
        <dbReference type="ARBA" id="ARBA00004651"/>
    </source>
</evidence>
<evidence type="ECO:0000256" key="6">
    <source>
        <dbReference type="ARBA" id="ARBA00022692"/>
    </source>
</evidence>
<dbReference type="PANTHER" id="PTHR30531:SF12">
    <property type="entry name" value="FLAGELLAR BIOSYNTHETIC PROTEIN FLHB"/>
    <property type="match status" value="1"/>
</dbReference>
<accession>A0A077AUY8</accession>
<dbReference type="FunFam" id="3.40.1690.10:FF:000001">
    <property type="entry name" value="Flagellar biosynthetic protein FlhB"/>
    <property type="match status" value="1"/>
</dbReference>
<dbReference type="InterPro" id="IPR006135">
    <property type="entry name" value="T3SS_substrate_exporter"/>
</dbReference>
<comment type="similarity">
    <text evidence="2 13">Belongs to the type III secretion exporter family.</text>
</comment>
<keyword evidence="11 13" id="KW-1006">Bacterial flagellum protein export</keyword>
<dbReference type="SUPFAM" id="SSF160544">
    <property type="entry name" value="EscU C-terminal domain-like"/>
    <property type="match status" value="1"/>
</dbReference>
<dbReference type="GO" id="GO:0044780">
    <property type="term" value="P:bacterial-type flagellum assembly"/>
    <property type="evidence" value="ECO:0007669"/>
    <property type="project" value="InterPro"/>
</dbReference>
<dbReference type="Proteomes" id="UP000028926">
    <property type="component" value="Chromosome"/>
</dbReference>
<feature type="transmembrane region" description="Helical" evidence="13">
    <location>
        <begin position="149"/>
        <end position="167"/>
    </location>
</feature>
<keyword evidence="4 13" id="KW-0813">Transport</keyword>
<evidence type="ECO:0000256" key="12">
    <source>
        <dbReference type="ARBA" id="ARBA00025078"/>
    </source>
</evidence>
<dbReference type="Gene3D" id="6.10.250.2080">
    <property type="match status" value="1"/>
</dbReference>
<evidence type="ECO:0000313" key="15">
    <source>
        <dbReference type="Proteomes" id="UP000028926"/>
    </source>
</evidence>
<dbReference type="GO" id="GO:0009306">
    <property type="term" value="P:protein secretion"/>
    <property type="evidence" value="ECO:0007669"/>
    <property type="project" value="InterPro"/>
</dbReference>